<dbReference type="Proteomes" id="UP001519460">
    <property type="component" value="Unassembled WGS sequence"/>
</dbReference>
<reference evidence="2 3" key="1">
    <citation type="journal article" date="2023" name="Sci. Data">
        <title>Genome assembly of the Korean intertidal mud-creeper Batillaria attramentaria.</title>
        <authorList>
            <person name="Patra A.K."/>
            <person name="Ho P.T."/>
            <person name="Jun S."/>
            <person name="Lee S.J."/>
            <person name="Kim Y."/>
            <person name="Won Y.J."/>
        </authorList>
    </citation>
    <scope>NUCLEOTIDE SEQUENCE [LARGE SCALE GENOMIC DNA]</scope>
    <source>
        <strain evidence="2">Wonlab-2016</strain>
    </source>
</reference>
<keyword evidence="3" id="KW-1185">Reference proteome</keyword>
<name>A0ABD0L4P3_9CAEN</name>
<proteinExistence type="predicted"/>
<sequence>MHARSSPTGVHVSSEGQGSYLAGPASGVKKKGACKLAGQGKFGQKNIDHVRKAFWPGGLPSLKLVS</sequence>
<organism evidence="2 3">
    <name type="scientific">Batillaria attramentaria</name>
    <dbReference type="NCBI Taxonomy" id="370345"/>
    <lineage>
        <taxon>Eukaryota</taxon>
        <taxon>Metazoa</taxon>
        <taxon>Spiralia</taxon>
        <taxon>Lophotrochozoa</taxon>
        <taxon>Mollusca</taxon>
        <taxon>Gastropoda</taxon>
        <taxon>Caenogastropoda</taxon>
        <taxon>Sorbeoconcha</taxon>
        <taxon>Cerithioidea</taxon>
        <taxon>Batillariidae</taxon>
        <taxon>Batillaria</taxon>
    </lineage>
</organism>
<evidence type="ECO:0000313" key="3">
    <source>
        <dbReference type="Proteomes" id="UP001519460"/>
    </source>
</evidence>
<dbReference type="AlphaFoldDB" id="A0ABD0L4P3"/>
<feature type="region of interest" description="Disordered" evidence="1">
    <location>
        <begin position="1"/>
        <end position="27"/>
    </location>
</feature>
<evidence type="ECO:0000256" key="1">
    <source>
        <dbReference type="SAM" id="MobiDB-lite"/>
    </source>
</evidence>
<gene>
    <name evidence="2" type="ORF">BaRGS_00014413</name>
</gene>
<evidence type="ECO:0000313" key="2">
    <source>
        <dbReference type="EMBL" id="KAK7494310.1"/>
    </source>
</evidence>
<dbReference type="EMBL" id="JACVVK020000084">
    <property type="protein sequence ID" value="KAK7494310.1"/>
    <property type="molecule type" value="Genomic_DNA"/>
</dbReference>
<comment type="caution">
    <text evidence="2">The sequence shown here is derived from an EMBL/GenBank/DDBJ whole genome shotgun (WGS) entry which is preliminary data.</text>
</comment>
<accession>A0ABD0L4P3</accession>
<protein>
    <submittedName>
        <fullName evidence="2">Uncharacterized protein</fullName>
    </submittedName>
</protein>